<accession>A0A1I6ISG9</accession>
<keyword evidence="1" id="KW-1133">Transmembrane helix</keyword>
<dbReference type="RefSeq" id="WP_089883407.1">
    <property type="nucleotide sequence ID" value="NZ_FOYS01000007.1"/>
</dbReference>
<feature type="transmembrane region" description="Helical" evidence="1">
    <location>
        <begin position="27"/>
        <end position="46"/>
    </location>
</feature>
<gene>
    <name evidence="2" type="ORF">SAMN04488124_3546</name>
</gene>
<evidence type="ECO:0000313" key="2">
    <source>
        <dbReference type="EMBL" id="SFR69170.1"/>
    </source>
</evidence>
<organism evidence="2 3">
    <name type="scientific">Halogeometricum limi</name>
    <dbReference type="NCBI Taxonomy" id="555875"/>
    <lineage>
        <taxon>Archaea</taxon>
        <taxon>Methanobacteriati</taxon>
        <taxon>Methanobacteriota</taxon>
        <taxon>Stenosarchaea group</taxon>
        <taxon>Halobacteria</taxon>
        <taxon>Halobacteriales</taxon>
        <taxon>Haloferacaceae</taxon>
        <taxon>Halogeometricum</taxon>
    </lineage>
</organism>
<dbReference type="EMBL" id="FOYS01000007">
    <property type="protein sequence ID" value="SFR69170.1"/>
    <property type="molecule type" value="Genomic_DNA"/>
</dbReference>
<protein>
    <recommendedName>
        <fullName evidence="4">Phospholipase_D-nuclease N-terminal</fullName>
    </recommendedName>
</protein>
<dbReference type="STRING" id="555875.SAMN04488124_3546"/>
<keyword evidence="3" id="KW-1185">Reference proteome</keyword>
<name>A0A1I6ISG9_9EURY</name>
<dbReference type="OrthoDB" id="286051at2157"/>
<keyword evidence="1" id="KW-0472">Membrane</keyword>
<sequence length="135" mass="15304">MSRTSGDEYRRGRRVERERESFEVESVYRRLLLLIWGLGALIVLVVPAFGVGWSGIVAVVLVMHVFFSGLIRADISALRKQGVEWGASRHLWFASALVFPLVTLAYYWYSGRVVRRENERRVDGAADSDADDPTT</sequence>
<evidence type="ECO:0000256" key="1">
    <source>
        <dbReference type="SAM" id="Phobius"/>
    </source>
</evidence>
<feature type="transmembrane region" description="Helical" evidence="1">
    <location>
        <begin position="91"/>
        <end position="109"/>
    </location>
</feature>
<proteinExistence type="predicted"/>
<keyword evidence="1" id="KW-0812">Transmembrane</keyword>
<evidence type="ECO:0000313" key="3">
    <source>
        <dbReference type="Proteomes" id="UP000243250"/>
    </source>
</evidence>
<dbReference type="Proteomes" id="UP000243250">
    <property type="component" value="Unassembled WGS sequence"/>
</dbReference>
<reference evidence="3" key="1">
    <citation type="submission" date="2016-10" db="EMBL/GenBank/DDBJ databases">
        <authorList>
            <person name="Varghese N."/>
            <person name="Submissions S."/>
        </authorList>
    </citation>
    <scope>NUCLEOTIDE SEQUENCE [LARGE SCALE GENOMIC DNA]</scope>
    <source>
        <strain evidence="3">CGMCC 1.8711</strain>
    </source>
</reference>
<dbReference type="AlphaFoldDB" id="A0A1I6ISG9"/>
<evidence type="ECO:0008006" key="4">
    <source>
        <dbReference type="Google" id="ProtNLM"/>
    </source>
</evidence>